<comment type="cofactor">
    <cofactor evidence="1">
        <name>FAD</name>
        <dbReference type="ChEBI" id="CHEBI:57692"/>
    </cofactor>
</comment>
<keyword evidence="7" id="KW-0676">Redox-active center</keyword>
<comment type="similarity">
    <text evidence="2">Belongs to the class-I pyridine nucleotide-disulfide oxidoreductase family.</text>
</comment>
<evidence type="ECO:0000256" key="5">
    <source>
        <dbReference type="ARBA" id="ARBA00023002"/>
    </source>
</evidence>
<feature type="domain" description="FAD/NAD(P)-binding" evidence="8">
    <location>
        <begin position="7"/>
        <end position="69"/>
    </location>
</feature>
<dbReference type="PANTHER" id="PTHR22912:SF151">
    <property type="entry name" value="DIHYDROLIPOYL DEHYDROGENASE, MITOCHONDRIAL"/>
    <property type="match status" value="1"/>
</dbReference>
<dbReference type="InterPro" id="IPR036188">
    <property type="entry name" value="FAD/NAD-bd_sf"/>
</dbReference>
<evidence type="ECO:0000256" key="7">
    <source>
        <dbReference type="ARBA" id="ARBA00023284"/>
    </source>
</evidence>
<evidence type="ECO:0000256" key="2">
    <source>
        <dbReference type="ARBA" id="ARBA00007532"/>
    </source>
</evidence>
<keyword evidence="6" id="KW-1015">Disulfide bond</keyword>
<evidence type="ECO:0000256" key="1">
    <source>
        <dbReference type="ARBA" id="ARBA00001974"/>
    </source>
</evidence>
<dbReference type="InterPro" id="IPR050151">
    <property type="entry name" value="Class-I_Pyr_Nuc-Dis_Oxidored"/>
</dbReference>
<dbReference type="AlphaFoldDB" id="U2YEZ3"/>
<keyword evidence="5" id="KW-0560">Oxidoreductase</keyword>
<dbReference type="GO" id="GO:0006103">
    <property type="term" value="P:2-oxoglutarate metabolic process"/>
    <property type="evidence" value="ECO:0007669"/>
    <property type="project" value="TreeGrafter"/>
</dbReference>
<keyword evidence="10" id="KW-1185">Reference proteome</keyword>
<evidence type="ECO:0000259" key="8">
    <source>
        <dbReference type="Pfam" id="PF07992"/>
    </source>
</evidence>
<evidence type="ECO:0000313" key="10">
    <source>
        <dbReference type="Proteomes" id="UP000016986"/>
    </source>
</evidence>
<dbReference type="GO" id="GO:0004148">
    <property type="term" value="F:dihydrolipoyl dehydrogenase (NADH) activity"/>
    <property type="evidence" value="ECO:0007669"/>
    <property type="project" value="TreeGrafter"/>
</dbReference>
<organism evidence="9 10">
    <name type="scientific">Halarchaeum acidiphilum MH1-52-1</name>
    <dbReference type="NCBI Taxonomy" id="1261545"/>
    <lineage>
        <taxon>Archaea</taxon>
        <taxon>Methanobacteriati</taxon>
        <taxon>Methanobacteriota</taxon>
        <taxon>Stenosarchaea group</taxon>
        <taxon>Halobacteria</taxon>
        <taxon>Halobacteriales</taxon>
        <taxon>Halobacteriaceae</taxon>
    </lineage>
</organism>
<dbReference type="InterPro" id="IPR023753">
    <property type="entry name" value="FAD/NAD-binding_dom"/>
</dbReference>
<gene>
    <name evidence="9" type="ORF">MBEHAL_1241</name>
</gene>
<protein>
    <submittedName>
        <fullName evidence="9">Dihydrolipoamide dehydrogenase</fullName>
    </submittedName>
</protein>
<dbReference type="Gene3D" id="3.50.50.60">
    <property type="entry name" value="FAD/NAD(P)-binding domain"/>
    <property type="match status" value="1"/>
</dbReference>
<dbReference type="EMBL" id="BATA01000024">
    <property type="protein sequence ID" value="GAD52481.1"/>
    <property type="molecule type" value="Genomic_DNA"/>
</dbReference>
<dbReference type="eggNOG" id="arCOG01068">
    <property type="taxonomic scope" value="Archaea"/>
</dbReference>
<dbReference type="SUPFAM" id="SSF51905">
    <property type="entry name" value="FAD/NAD(P)-binding domain"/>
    <property type="match status" value="1"/>
</dbReference>
<dbReference type="PANTHER" id="PTHR22912">
    <property type="entry name" value="DISULFIDE OXIDOREDUCTASE"/>
    <property type="match status" value="1"/>
</dbReference>
<dbReference type="Proteomes" id="UP000016986">
    <property type="component" value="Unassembled WGS sequence"/>
</dbReference>
<comment type="caution">
    <text evidence="9">The sequence shown here is derived from an EMBL/GenBank/DDBJ whole genome shotgun (WGS) entry which is preliminary data.</text>
</comment>
<evidence type="ECO:0000256" key="4">
    <source>
        <dbReference type="ARBA" id="ARBA00022827"/>
    </source>
</evidence>
<name>U2YEZ3_9EURY</name>
<keyword evidence="4" id="KW-0274">FAD</keyword>
<proteinExistence type="inferred from homology"/>
<evidence type="ECO:0000256" key="6">
    <source>
        <dbReference type="ARBA" id="ARBA00023157"/>
    </source>
</evidence>
<accession>U2YEZ3</accession>
<dbReference type="PRINTS" id="PR00411">
    <property type="entry name" value="PNDRDTASEI"/>
</dbReference>
<dbReference type="PROSITE" id="PS00076">
    <property type="entry name" value="PYRIDINE_REDOX_1"/>
    <property type="match status" value="1"/>
</dbReference>
<sequence length="90" mass="9383">MSNGYDYDLIVLGGGMAGLPVAMKCAYSGMETALVEEDLLGGTCLNRGCIPTKTGATARRRASASSGASSTSSRSSRCVIGRTMLTFHER</sequence>
<evidence type="ECO:0000313" key="9">
    <source>
        <dbReference type="EMBL" id="GAD52481.1"/>
    </source>
</evidence>
<dbReference type="GO" id="GO:0050660">
    <property type="term" value="F:flavin adenine dinucleotide binding"/>
    <property type="evidence" value="ECO:0007669"/>
    <property type="project" value="TreeGrafter"/>
</dbReference>
<dbReference type="Pfam" id="PF07992">
    <property type="entry name" value="Pyr_redox_2"/>
    <property type="match status" value="1"/>
</dbReference>
<reference evidence="9 10" key="1">
    <citation type="submission" date="2013-09" db="EMBL/GenBank/DDBJ databases">
        <title>Whole genome sequencing of Halarchaeum acidiphilum strain MH1-52-1.</title>
        <authorList>
            <person name="Shimane Y."/>
            <person name="Minegishi H."/>
            <person name="Nishi S."/>
            <person name="Echigo A."/>
            <person name="Shuto A."/>
            <person name="Konishi M."/>
            <person name="Ito T."/>
            <person name="Ohkuma M."/>
            <person name="Ohta Y."/>
            <person name="Nagano Y."/>
            <person name="Tsubouchi T."/>
            <person name="Mori K."/>
            <person name="Usui K."/>
            <person name="Kamekura M."/>
            <person name="Usami R."/>
            <person name="Takaki Y."/>
            <person name="Hatada Y."/>
        </authorList>
    </citation>
    <scope>NUCLEOTIDE SEQUENCE [LARGE SCALE GENOMIC DNA]</scope>
    <source>
        <strain evidence="9 10">JCM 16109</strain>
    </source>
</reference>
<dbReference type="InterPro" id="IPR012999">
    <property type="entry name" value="Pyr_OxRdtase_I_AS"/>
</dbReference>
<evidence type="ECO:0000256" key="3">
    <source>
        <dbReference type="ARBA" id="ARBA00022630"/>
    </source>
</evidence>
<keyword evidence="3" id="KW-0285">Flavoprotein</keyword>